<dbReference type="Gene3D" id="3.20.20.150">
    <property type="entry name" value="Divalent-metal-dependent TIM barrel enzymes"/>
    <property type="match status" value="1"/>
</dbReference>
<dbReference type="GO" id="GO:0046487">
    <property type="term" value="P:glyoxylate metabolic process"/>
    <property type="evidence" value="ECO:0007669"/>
    <property type="project" value="TreeGrafter"/>
</dbReference>
<dbReference type="InterPro" id="IPR013022">
    <property type="entry name" value="Xyl_isomerase-like_TIM-brl"/>
</dbReference>
<dbReference type="EMBL" id="SOCP01000001">
    <property type="protein sequence ID" value="TDV57901.1"/>
    <property type="molecule type" value="Genomic_DNA"/>
</dbReference>
<dbReference type="InterPro" id="IPR026040">
    <property type="entry name" value="HyI-like"/>
</dbReference>
<gene>
    <name evidence="5" type="ORF">CLV71_101775</name>
</gene>
<evidence type="ECO:0000256" key="3">
    <source>
        <dbReference type="PIRSR" id="PIRSR006241-50"/>
    </source>
</evidence>
<dbReference type="PANTHER" id="PTHR43489">
    <property type="entry name" value="ISOMERASE"/>
    <property type="match status" value="1"/>
</dbReference>
<keyword evidence="5" id="KW-0670">Pyruvate</keyword>
<comment type="similarity">
    <text evidence="2">Belongs to the hyi family.</text>
</comment>
<feature type="active site" description="Proton donor/acceptor" evidence="3">
    <location>
        <position position="248"/>
    </location>
</feature>
<keyword evidence="1 2" id="KW-0413">Isomerase</keyword>
<evidence type="ECO:0000313" key="5">
    <source>
        <dbReference type="EMBL" id="TDV57901.1"/>
    </source>
</evidence>
<dbReference type="OrthoDB" id="9786584at2"/>
<sequence>MVHRLPYLTNCSLLFTELPLLARPDAARAAGFDAVEFWWPFPVAVPDDAEVDAFVRAVRDAGVRLVGLNFFAGDMPAGDRGLVSWPGREREFADAVDVAVGIGEQLDVTGFNALYGNRVEGAAAEEQDELAVSNLAVAAAEAARIGATVLVEPVSGAPRYPLRTAEDVLTVVDRVTEADNLRLLADLYHLTVNGNDVDAVIATHTPRIGHVQIADAPGRHEPGTGTIPLQAQLDELEAAGYTGWVSLEYAPQGATVDGLDWLPRERRSTGSHA</sequence>
<dbReference type="GO" id="GO:0008903">
    <property type="term" value="F:hydroxypyruvate isomerase activity"/>
    <property type="evidence" value="ECO:0007669"/>
    <property type="project" value="TreeGrafter"/>
</dbReference>
<keyword evidence="6" id="KW-1185">Reference proteome</keyword>
<comment type="caution">
    <text evidence="5">The sequence shown here is derived from an EMBL/GenBank/DDBJ whole genome shotgun (WGS) entry which is preliminary data.</text>
</comment>
<dbReference type="PIRSF" id="PIRSF006241">
    <property type="entry name" value="HyI"/>
    <property type="match status" value="1"/>
</dbReference>
<evidence type="ECO:0000259" key="4">
    <source>
        <dbReference type="Pfam" id="PF01261"/>
    </source>
</evidence>
<reference evidence="5 6" key="1">
    <citation type="submission" date="2019-03" db="EMBL/GenBank/DDBJ databases">
        <title>Genomic Encyclopedia of Archaeal and Bacterial Type Strains, Phase II (KMG-II): from individual species to whole genera.</title>
        <authorList>
            <person name="Goeker M."/>
        </authorList>
    </citation>
    <scope>NUCLEOTIDE SEQUENCE [LARGE SCALE GENOMIC DNA]</scope>
    <source>
        <strain evidence="5 6">DSM 45499</strain>
    </source>
</reference>
<dbReference type="Proteomes" id="UP000294927">
    <property type="component" value="Unassembled WGS sequence"/>
</dbReference>
<feature type="domain" description="Xylose isomerase-like TIM barrel" evidence="4">
    <location>
        <begin position="25"/>
        <end position="263"/>
    </location>
</feature>
<evidence type="ECO:0000313" key="6">
    <source>
        <dbReference type="Proteomes" id="UP000294927"/>
    </source>
</evidence>
<protein>
    <submittedName>
        <fullName evidence="5">Hydroxypyruvate isomerase</fullName>
    </submittedName>
</protein>
<accession>A0A4V3FV65</accession>
<name>A0A4V3FV65_9PSEU</name>
<dbReference type="PANTHER" id="PTHR43489:SF6">
    <property type="entry name" value="HYDROXYPYRUVATE ISOMERASE-RELATED"/>
    <property type="match status" value="1"/>
</dbReference>
<evidence type="ECO:0000256" key="1">
    <source>
        <dbReference type="ARBA" id="ARBA00023235"/>
    </source>
</evidence>
<dbReference type="RefSeq" id="WP_133901111.1">
    <property type="nucleotide sequence ID" value="NZ_SOCP01000001.1"/>
</dbReference>
<dbReference type="Pfam" id="PF01261">
    <property type="entry name" value="AP_endonuc_2"/>
    <property type="match status" value="1"/>
</dbReference>
<dbReference type="SUPFAM" id="SSF51658">
    <property type="entry name" value="Xylose isomerase-like"/>
    <property type="match status" value="1"/>
</dbReference>
<dbReference type="InterPro" id="IPR036237">
    <property type="entry name" value="Xyl_isomerase-like_sf"/>
</dbReference>
<dbReference type="InterPro" id="IPR050417">
    <property type="entry name" value="Sugar_Epim/Isomerase"/>
</dbReference>
<evidence type="ECO:0000256" key="2">
    <source>
        <dbReference type="PIRNR" id="PIRNR006241"/>
    </source>
</evidence>
<dbReference type="AlphaFoldDB" id="A0A4V3FV65"/>
<organism evidence="5 6">
    <name type="scientific">Actinophytocola oryzae</name>
    <dbReference type="NCBI Taxonomy" id="502181"/>
    <lineage>
        <taxon>Bacteria</taxon>
        <taxon>Bacillati</taxon>
        <taxon>Actinomycetota</taxon>
        <taxon>Actinomycetes</taxon>
        <taxon>Pseudonocardiales</taxon>
        <taxon>Pseudonocardiaceae</taxon>
    </lineage>
</organism>
<proteinExistence type="inferred from homology"/>
<feature type="active site" description="Proton donor/acceptor" evidence="3">
    <location>
        <position position="152"/>
    </location>
</feature>